<keyword evidence="2" id="KW-1185">Reference proteome</keyword>
<proteinExistence type="predicted"/>
<evidence type="ECO:0000313" key="1">
    <source>
        <dbReference type="EMBL" id="PHT38563.1"/>
    </source>
</evidence>
<protein>
    <recommendedName>
        <fullName evidence="3">Retrovirus-related Pol polyprotein from transposon TNT 1-94</fullName>
    </recommendedName>
</protein>
<dbReference type="CDD" id="cd09272">
    <property type="entry name" value="RNase_HI_RT_Ty1"/>
    <property type="match status" value="1"/>
</dbReference>
<dbReference type="STRING" id="33114.A0A2G2W038"/>
<evidence type="ECO:0008006" key="3">
    <source>
        <dbReference type="Google" id="ProtNLM"/>
    </source>
</evidence>
<comment type="caution">
    <text evidence="1">The sequence shown here is derived from an EMBL/GenBank/DDBJ whole genome shotgun (WGS) entry which is preliminary data.</text>
</comment>
<accession>A0A2G2W038</accession>
<gene>
    <name evidence="1" type="ORF">CQW23_22136</name>
</gene>
<name>A0A2G2W038_CAPBA</name>
<organism evidence="1 2">
    <name type="scientific">Capsicum baccatum</name>
    <name type="common">Peruvian pepper</name>
    <dbReference type="NCBI Taxonomy" id="33114"/>
    <lineage>
        <taxon>Eukaryota</taxon>
        <taxon>Viridiplantae</taxon>
        <taxon>Streptophyta</taxon>
        <taxon>Embryophyta</taxon>
        <taxon>Tracheophyta</taxon>
        <taxon>Spermatophyta</taxon>
        <taxon>Magnoliopsida</taxon>
        <taxon>eudicotyledons</taxon>
        <taxon>Gunneridae</taxon>
        <taxon>Pentapetalae</taxon>
        <taxon>asterids</taxon>
        <taxon>lamiids</taxon>
        <taxon>Solanales</taxon>
        <taxon>Solanaceae</taxon>
        <taxon>Solanoideae</taxon>
        <taxon>Capsiceae</taxon>
        <taxon>Capsicum</taxon>
    </lineage>
</organism>
<dbReference type="Proteomes" id="UP000224567">
    <property type="component" value="Unassembled WGS sequence"/>
</dbReference>
<dbReference type="PANTHER" id="PTHR11439">
    <property type="entry name" value="GAG-POL-RELATED RETROTRANSPOSON"/>
    <property type="match status" value="1"/>
</dbReference>
<evidence type="ECO:0000313" key="2">
    <source>
        <dbReference type="Proteomes" id="UP000224567"/>
    </source>
</evidence>
<reference evidence="2" key="2">
    <citation type="journal article" date="2017" name="J. Anim. Genet.">
        <title>Multiple reference genome sequences of hot pepper reveal the massive evolution of plant disease resistance genes by retroduplication.</title>
        <authorList>
            <person name="Kim S."/>
            <person name="Park J."/>
            <person name="Yeom S.-I."/>
            <person name="Kim Y.-M."/>
            <person name="Seo E."/>
            <person name="Kim K.-T."/>
            <person name="Kim M.-S."/>
            <person name="Lee J.M."/>
            <person name="Cheong K."/>
            <person name="Shin H.-S."/>
            <person name="Kim S.-B."/>
            <person name="Han K."/>
            <person name="Lee J."/>
            <person name="Park M."/>
            <person name="Lee H.-A."/>
            <person name="Lee H.-Y."/>
            <person name="Lee Y."/>
            <person name="Oh S."/>
            <person name="Lee J.H."/>
            <person name="Choi E."/>
            <person name="Choi E."/>
            <person name="Lee S.E."/>
            <person name="Jeon J."/>
            <person name="Kim H."/>
            <person name="Choi G."/>
            <person name="Song H."/>
            <person name="Lee J."/>
            <person name="Lee S.-C."/>
            <person name="Kwon J.-K."/>
            <person name="Lee H.-Y."/>
            <person name="Koo N."/>
            <person name="Hong Y."/>
            <person name="Kim R.W."/>
            <person name="Kang W.-H."/>
            <person name="Huh J.H."/>
            <person name="Kang B.-C."/>
            <person name="Yang T.-J."/>
            <person name="Lee Y.-H."/>
            <person name="Bennetzen J.L."/>
            <person name="Choi D."/>
        </authorList>
    </citation>
    <scope>NUCLEOTIDE SEQUENCE [LARGE SCALE GENOMIC DNA]</scope>
    <source>
        <strain evidence="2">cv. PBC81</strain>
    </source>
</reference>
<reference evidence="1 2" key="1">
    <citation type="journal article" date="2017" name="Genome Biol.">
        <title>New reference genome sequences of hot pepper reveal the massive evolution of plant disease-resistance genes by retroduplication.</title>
        <authorList>
            <person name="Kim S."/>
            <person name="Park J."/>
            <person name="Yeom S.I."/>
            <person name="Kim Y.M."/>
            <person name="Seo E."/>
            <person name="Kim K.T."/>
            <person name="Kim M.S."/>
            <person name="Lee J.M."/>
            <person name="Cheong K."/>
            <person name="Shin H.S."/>
            <person name="Kim S.B."/>
            <person name="Han K."/>
            <person name="Lee J."/>
            <person name="Park M."/>
            <person name="Lee H.A."/>
            <person name="Lee H.Y."/>
            <person name="Lee Y."/>
            <person name="Oh S."/>
            <person name="Lee J.H."/>
            <person name="Choi E."/>
            <person name="Choi E."/>
            <person name="Lee S.E."/>
            <person name="Jeon J."/>
            <person name="Kim H."/>
            <person name="Choi G."/>
            <person name="Song H."/>
            <person name="Lee J."/>
            <person name="Lee S.C."/>
            <person name="Kwon J.K."/>
            <person name="Lee H.Y."/>
            <person name="Koo N."/>
            <person name="Hong Y."/>
            <person name="Kim R.W."/>
            <person name="Kang W.H."/>
            <person name="Huh J.H."/>
            <person name="Kang B.C."/>
            <person name="Yang T.J."/>
            <person name="Lee Y.H."/>
            <person name="Bennetzen J.L."/>
            <person name="Choi D."/>
        </authorList>
    </citation>
    <scope>NUCLEOTIDE SEQUENCE [LARGE SCALE GENOMIC DNA]</scope>
    <source>
        <strain evidence="2">cv. PBC81</strain>
    </source>
</reference>
<sequence>MQNSKPGSTPLVAHFKLSTILSLKKDDERDYMSRVPYCSAVGSLMYAMFGRNRDRLIGYVDSDFAGDLDKSRSLTGYVFTIGGCAISWKDTLQTTVALLTTKAEYMAITKSFKEAIWLKDLFGELSKDLQITTV</sequence>
<dbReference type="EMBL" id="MLFT02000009">
    <property type="protein sequence ID" value="PHT38563.1"/>
    <property type="molecule type" value="Genomic_DNA"/>
</dbReference>
<dbReference type="OrthoDB" id="1002259at2759"/>
<dbReference type="AlphaFoldDB" id="A0A2G2W038"/>